<dbReference type="EMBL" id="SDMP01000005">
    <property type="protein sequence ID" value="RYR57792.1"/>
    <property type="molecule type" value="Genomic_DNA"/>
</dbReference>
<keyword evidence="4" id="KW-1185">Reference proteome</keyword>
<dbReference type="InterPro" id="IPR025558">
    <property type="entry name" value="DUF4283"/>
</dbReference>
<accession>A0A445D3J9</accession>
<dbReference type="Pfam" id="PF14111">
    <property type="entry name" value="DUF4283"/>
    <property type="match status" value="1"/>
</dbReference>
<proteinExistence type="predicted"/>
<evidence type="ECO:0000313" key="3">
    <source>
        <dbReference type="EMBL" id="RYR57792.1"/>
    </source>
</evidence>
<evidence type="ECO:0000313" key="4">
    <source>
        <dbReference type="Proteomes" id="UP000289738"/>
    </source>
</evidence>
<feature type="domain" description="DUF4283" evidence="2">
    <location>
        <begin position="38"/>
        <end position="119"/>
    </location>
</feature>
<feature type="compositionally biased region" description="Basic and acidic residues" evidence="1">
    <location>
        <begin position="299"/>
        <end position="330"/>
    </location>
</feature>
<feature type="region of interest" description="Disordered" evidence="1">
    <location>
        <begin position="242"/>
        <end position="274"/>
    </location>
</feature>
<gene>
    <name evidence="3" type="ORF">Ahy_A05g023494</name>
</gene>
<dbReference type="Proteomes" id="UP000289738">
    <property type="component" value="Chromosome A05"/>
</dbReference>
<feature type="compositionally biased region" description="Basic and acidic residues" evidence="1">
    <location>
        <begin position="242"/>
        <end position="273"/>
    </location>
</feature>
<sequence>MSNTNTIPDTQNTIQDQENEELLVVFNNEDVKEGLQGCENSLIKRLLTEKASTAHGYNLQCRIFGKKLEGLRIVELKHKTYQFFFFQKEIDLDRVLKESPWFFRNSWFLLKKWDRSEDPVEKGLDKADIKVQIWNLLEHCKTARDQVHFIKAIATLNTTKPILKGANIGSKEDSNCQQAIKDEEKRENKSKDLGSWLKASLKENIVKVVKNQQNENLEERKEKNAISQQRLTARMLEKLEKLTMKDRPESSNSKEKKAEQLQYKPEQRARIEQEGTEEIPLTLVKQNNKILLMMAIESLPEKVEQKESTENIEEEASRKETKKKERERVDSNSLGRGH</sequence>
<comment type="caution">
    <text evidence="3">The sequence shown here is derived from an EMBL/GenBank/DDBJ whole genome shotgun (WGS) entry which is preliminary data.</text>
</comment>
<dbReference type="AlphaFoldDB" id="A0A445D3J9"/>
<organism evidence="3 4">
    <name type="scientific">Arachis hypogaea</name>
    <name type="common">Peanut</name>
    <dbReference type="NCBI Taxonomy" id="3818"/>
    <lineage>
        <taxon>Eukaryota</taxon>
        <taxon>Viridiplantae</taxon>
        <taxon>Streptophyta</taxon>
        <taxon>Embryophyta</taxon>
        <taxon>Tracheophyta</taxon>
        <taxon>Spermatophyta</taxon>
        <taxon>Magnoliopsida</taxon>
        <taxon>eudicotyledons</taxon>
        <taxon>Gunneridae</taxon>
        <taxon>Pentapetalae</taxon>
        <taxon>rosids</taxon>
        <taxon>fabids</taxon>
        <taxon>Fabales</taxon>
        <taxon>Fabaceae</taxon>
        <taxon>Papilionoideae</taxon>
        <taxon>50 kb inversion clade</taxon>
        <taxon>dalbergioids sensu lato</taxon>
        <taxon>Dalbergieae</taxon>
        <taxon>Pterocarpus clade</taxon>
        <taxon>Arachis</taxon>
    </lineage>
</organism>
<feature type="compositionally biased region" description="Basic and acidic residues" evidence="1">
    <location>
        <begin position="170"/>
        <end position="187"/>
    </location>
</feature>
<name>A0A445D3J9_ARAHY</name>
<reference evidence="3 4" key="1">
    <citation type="submission" date="2019-01" db="EMBL/GenBank/DDBJ databases">
        <title>Sequencing of cultivated peanut Arachis hypogaea provides insights into genome evolution and oil improvement.</title>
        <authorList>
            <person name="Chen X."/>
        </authorList>
    </citation>
    <scope>NUCLEOTIDE SEQUENCE [LARGE SCALE GENOMIC DNA]</scope>
    <source>
        <strain evidence="4">cv. Fuhuasheng</strain>
        <tissue evidence="3">Leaves</tissue>
    </source>
</reference>
<protein>
    <recommendedName>
        <fullName evidence="2">DUF4283 domain-containing protein</fullName>
    </recommendedName>
</protein>
<feature type="region of interest" description="Disordered" evidence="1">
    <location>
        <begin position="168"/>
        <end position="187"/>
    </location>
</feature>
<feature type="region of interest" description="Disordered" evidence="1">
    <location>
        <begin position="299"/>
        <end position="338"/>
    </location>
</feature>
<evidence type="ECO:0000259" key="2">
    <source>
        <dbReference type="Pfam" id="PF14111"/>
    </source>
</evidence>
<evidence type="ECO:0000256" key="1">
    <source>
        <dbReference type="SAM" id="MobiDB-lite"/>
    </source>
</evidence>